<keyword evidence="1" id="KW-0479">Metal-binding</keyword>
<dbReference type="PANTHER" id="PTHR24301:SF2">
    <property type="entry name" value="THROMBOXANE-A SYNTHASE"/>
    <property type="match status" value="1"/>
</dbReference>
<dbReference type="InterPro" id="IPR017972">
    <property type="entry name" value="Cyt_P450_CS"/>
</dbReference>
<dbReference type="InterPro" id="IPR002401">
    <property type="entry name" value="Cyt_P450_E_grp-I"/>
</dbReference>
<evidence type="ECO:0000313" key="4">
    <source>
        <dbReference type="Proteomes" id="UP001462640"/>
    </source>
</evidence>
<evidence type="ECO:0000256" key="1">
    <source>
        <dbReference type="RuleBase" id="RU000461"/>
    </source>
</evidence>
<keyword evidence="1" id="KW-0408">Iron</keyword>
<keyword evidence="1" id="KW-0349">Heme</keyword>
<dbReference type="RefSeq" id="WP_347612577.1">
    <property type="nucleotide sequence ID" value="NZ_JBDPZC010000012.1"/>
</dbReference>
<comment type="similarity">
    <text evidence="1">Belongs to the cytochrome P450 family.</text>
</comment>
<dbReference type="PANTHER" id="PTHR24301">
    <property type="entry name" value="THROMBOXANE-A SYNTHASE"/>
    <property type="match status" value="1"/>
</dbReference>
<dbReference type="PRINTS" id="PR00385">
    <property type="entry name" value="P450"/>
</dbReference>
<feature type="region of interest" description="Disordered" evidence="2">
    <location>
        <begin position="1"/>
        <end position="39"/>
    </location>
</feature>
<comment type="caution">
    <text evidence="3">The sequence shown here is derived from an EMBL/GenBank/DDBJ whole genome shotgun (WGS) entry which is preliminary data.</text>
</comment>
<dbReference type="EMBL" id="JBDPZC010000012">
    <property type="protein sequence ID" value="MEO3715248.1"/>
    <property type="molecule type" value="Genomic_DNA"/>
</dbReference>
<dbReference type="Pfam" id="PF00067">
    <property type="entry name" value="p450"/>
    <property type="match status" value="1"/>
</dbReference>
<keyword evidence="1" id="KW-0503">Monooxygenase</keyword>
<dbReference type="Gene3D" id="1.10.630.10">
    <property type="entry name" value="Cytochrome P450"/>
    <property type="match status" value="1"/>
</dbReference>
<organism evidence="3 4">
    <name type="scientific">Roseateles flavus</name>
    <dbReference type="NCBI Taxonomy" id="3149041"/>
    <lineage>
        <taxon>Bacteria</taxon>
        <taxon>Pseudomonadati</taxon>
        <taxon>Pseudomonadota</taxon>
        <taxon>Betaproteobacteria</taxon>
        <taxon>Burkholderiales</taxon>
        <taxon>Sphaerotilaceae</taxon>
        <taxon>Roseateles</taxon>
    </lineage>
</organism>
<protein>
    <submittedName>
        <fullName evidence="3">Cytochrome P450</fullName>
    </submittedName>
</protein>
<name>A0ABV0GJG4_9BURK</name>
<evidence type="ECO:0000313" key="3">
    <source>
        <dbReference type="EMBL" id="MEO3715248.1"/>
    </source>
</evidence>
<sequence>MKPTRDATEPGPRPGPADFGLPRPAAFSSPAQPLRELGGPPGWPLLGHLPILDRRRLQQQLECWAGTHGALYRLQLGRRPVLVVADHQLAQDVMRRRPQRVLRSPTTRRVCQELGVDGLFMSEGDRWQALRRLTVRAFTPEMLRGFHPRLLAIGQRWRERWVAALRQGHQPDLARDLPRFSLEVGVALAMGVDLGAGHDGRGQPGAGSLQLQADIEFLIGQVWRRINATVPLWRWFKTAPERAVDAAIERVRQALLPIVEQARAHRAAQPEATPRHLLDALLIAQARPEAGEQPIELSDEQLVRLLTELVFAGEDTSAHSLAWLMTLASRHPGAWQQLQTEIAQACPADGPAHGPDYDSLRRLPYAEALIQESQRLKPVISLLMFQAAEDQVVGGVLVPKGAGLMTLNRYSALKLGPEDRHDFRPERWLAVDGQAPCASSMPFGAGARTCPGRYAALLQMKTLLALLAPALDLLPSQAPLPAEVLEVTLRPAALDLRWKLSSRCG</sequence>
<keyword evidence="1" id="KW-0560">Oxidoreductase</keyword>
<accession>A0ABV0GJG4</accession>
<dbReference type="Proteomes" id="UP001462640">
    <property type="component" value="Unassembled WGS sequence"/>
</dbReference>
<dbReference type="PRINTS" id="PR00463">
    <property type="entry name" value="EP450I"/>
</dbReference>
<dbReference type="InterPro" id="IPR036396">
    <property type="entry name" value="Cyt_P450_sf"/>
</dbReference>
<gene>
    <name evidence="3" type="ORF">ABDJ40_20970</name>
</gene>
<dbReference type="InterPro" id="IPR001128">
    <property type="entry name" value="Cyt_P450"/>
</dbReference>
<reference evidence="3 4" key="1">
    <citation type="submission" date="2024-05" db="EMBL/GenBank/DDBJ databases">
        <title>Roseateles sp. 2.12 16S ribosomal RNA gene Genome sequencing and assembly.</title>
        <authorList>
            <person name="Woo H."/>
        </authorList>
    </citation>
    <scope>NUCLEOTIDE SEQUENCE [LARGE SCALE GENOMIC DNA]</scope>
    <source>
        <strain evidence="3 4">2.12</strain>
    </source>
</reference>
<dbReference type="SUPFAM" id="SSF48264">
    <property type="entry name" value="Cytochrome P450"/>
    <property type="match status" value="1"/>
</dbReference>
<evidence type="ECO:0000256" key="2">
    <source>
        <dbReference type="SAM" id="MobiDB-lite"/>
    </source>
</evidence>
<proteinExistence type="inferred from homology"/>
<keyword evidence="4" id="KW-1185">Reference proteome</keyword>
<dbReference type="PROSITE" id="PS00086">
    <property type="entry name" value="CYTOCHROME_P450"/>
    <property type="match status" value="1"/>
</dbReference>